<protein>
    <recommendedName>
        <fullName evidence="2">FCP1 homology domain-containing protein</fullName>
    </recommendedName>
</protein>
<feature type="region of interest" description="Disordered" evidence="1">
    <location>
        <begin position="372"/>
        <end position="411"/>
    </location>
</feature>
<dbReference type="CDD" id="cd07521">
    <property type="entry name" value="HAD_FCP1-like"/>
    <property type="match status" value="1"/>
</dbReference>
<reference evidence="3 4" key="1">
    <citation type="submission" date="2014-11" db="EMBL/GenBank/DDBJ databases">
        <authorList>
            <person name="Zhu J."/>
            <person name="Qi W."/>
            <person name="Song R."/>
        </authorList>
    </citation>
    <scope>NUCLEOTIDE SEQUENCE [LARGE SCALE GENOMIC DNA]</scope>
</reference>
<dbReference type="EMBL" id="CDMY01000376">
    <property type="protein sequence ID" value="CEM07611.1"/>
    <property type="molecule type" value="Genomic_DNA"/>
</dbReference>
<dbReference type="PROSITE" id="PS50969">
    <property type="entry name" value="FCP1"/>
    <property type="match status" value="1"/>
</dbReference>
<dbReference type="InParanoid" id="A0A0G4F548"/>
<name>A0A0G4F548_VITBC</name>
<feature type="compositionally biased region" description="Basic and acidic residues" evidence="1">
    <location>
        <begin position="300"/>
        <end position="323"/>
    </location>
</feature>
<dbReference type="InterPro" id="IPR050365">
    <property type="entry name" value="TIM50"/>
</dbReference>
<feature type="compositionally biased region" description="Polar residues" evidence="1">
    <location>
        <begin position="662"/>
        <end position="677"/>
    </location>
</feature>
<evidence type="ECO:0000259" key="2">
    <source>
        <dbReference type="PROSITE" id="PS50969"/>
    </source>
</evidence>
<evidence type="ECO:0000313" key="4">
    <source>
        <dbReference type="Proteomes" id="UP000041254"/>
    </source>
</evidence>
<feature type="region of interest" description="Disordered" evidence="1">
    <location>
        <begin position="1"/>
        <end position="34"/>
    </location>
</feature>
<dbReference type="SMART" id="SM00577">
    <property type="entry name" value="CPDc"/>
    <property type="match status" value="1"/>
</dbReference>
<dbReference type="Gene3D" id="3.40.50.1000">
    <property type="entry name" value="HAD superfamily/HAD-like"/>
    <property type="match status" value="1"/>
</dbReference>
<feature type="region of interest" description="Disordered" evidence="1">
    <location>
        <begin position="271"/>
        <end position="346"/>
    </location>
</feature>
<feature type="region of interest" description="Disordered" evidence="1">
    <location>
        <begin position="627"/>
        <end position="756"/>
    </location>
</feature>
<dbReference type="AlphaFoldDB" id="A0A0G4F548"/>
<feature type="domain" description="FCP1 homology" evidence="2">
    <location>
        <begin position="78"/>
        <end position="236"/>
    </location>
</feature>
<dbReference type="NCBIfam" id="TIGR02251">
    <property type="entry name" value="HIF-SF_euk"/>
    <property type="match status" value="1"/>
</dbReference>
<feature type="compositionally biased region" description="Polar residues" evidence="1">
    <location>
        <begin position="399"/>
        <end position="409"/>
    </location>
</feature>
<feature type="region of interest" description="Disordered" evidence="1">
    <location>
        <begin position="458"/>
        <end position="522"/>
    </location>
</feature>
<proteinExistence type="predicted"/>
<feature type="compositionally biased region" description="Low complexity" evidence="1">
    <location>
        <begin position="377"/>
        <end position="398"/>
    </location>
</feature>
<sequence length="756" mass="82374">MHRPPAGPSSSQSSVSSRPAAASPRSPHEPTPEEISFIGEGFRWQDVPRETLLALEFISTLPKNCEIHPNVPNALPPSSSDRKTLLLDMDETLTHTQFESLEHPHDMIVRSQEDDSWAYVYFRPYIREFLKTCANLFEVVCYTAANHDYADQIIAQLDPNNEFFSHRLYRYHCVEHRGYYIKDLRLLGRPLSHLILIDNSLISFAFQPDNGIFIHSFLGDSTDQELLQTLPILHVLVSQPDVRPLLRRHQTLKYIIDEYTRQRQRGLIADSLFFPSPPSQSPPTAHGGATHETGTDDETDDRHEQHESVRLDDGRRERERERVSGGAHLHWEAPPITPPHVTHNTHTNVQRGVRSGRVSPPAVQPSARLVIERKKPPTGGAKAVPAAAAGNQANENEANTPSSIASTSAGRYRGKVAAQRAMMAKSPSRGYLMTGANAMGKEDSGASKLSHRLRGTLMRGTGNDVQQQQQQKSRGGSRSASPRPSGGAAAVSGGFGRGVMHTRGGRERERDLQPSRGRERPNIGVGIAFNQHTAANSLQQEAPPAPVRPRPAAAGAAVRDRSPSGERNAANRRSPSPRPWLPYGSVTRAASPPKERANLGFSAGTSYVRGKGMVVDKLPSYDGIAARVTSASPRRNRPSGQVGSSPRVKSTDGRPSAGGRYTTYNRPSTAGELTTAVNRPPRHAATEGELSAAAGGASGGGVGVRRMRTQQPQTQHQHQHIINRALPRPPVQQVDRAGTGGVRSDATVPETVTDGH</sequence>
<dbReference type="OrthoDB" id="277011at2759"/>
<dbReference type="VEuPathDB" id="CryptoDB:Vbra_14506"/>
<gene>
    <name evidence="3" type="ORF">Vbra_14506</name>
</gene>
<dbReference type="InterPro" id="IPR004274">
    <property type="entry name" value="FCP1_dom"/>
</dbReference>
<organism evidence="3 4">
    <name type="scientific">Vitrella brassicaformis (strain CCMP3155)</name>
    <dbReference type="NCBI Taxonomy" id="1169540"/>
    <lineage>
        <taxon>Eukaryota</taxon>
        <taxon>Sar</taxon>
        <taxon>Alveolata</taxon>
        <taxon>Colpodellida</taxon>
        <taxon>Vitrellaceae</taxon>
        <taxon>Vitrella</taxon>
    </lineage>
</organism>
<keyword evidence="4" id="KW-1185">Reference proteome</keyword>
<dbReference type="InterPro" id="IPR036412">
    <property type="entry name" value="HAD-like_sf"/>
</dbReference>
<dbReference type="InterPro" id="IPR011948">
    <property type="entry name" value="Dullard_phosphatase"/>
</dbReference>
<evidence type="ECO:0000313" key="3">
    <source>
        <dbReference type="EMBL" id="CEM07611.1"/>
    </source>
</evidence>
<feature type="compositionally biased region" description="Basic and acidic residues" evidence="1">
    <location>
        <begin position="504"/>
        <end position="521"/>
    </location>
</feature>
<feature type="compositionally biased region" description="Low complexity" evidence="1">
    <location>
        <begin position="466"/>
        <end position="492"/>
    </location>
</feature>
<dbReference type="Proteomes" id="UP000041254">
    <property type="component" value="Unassembled WGS sequence"/>
</dbReference>
<feature type="region of interest" description="Disordered" evidence="1">
    <location>
        <begin position="538"/>
        <end position="600"/>
    </location>
</feature>
<evidence type="ECO:0000256" key="1">
    <source>
        <dbReference type="SAM" id="MobiDB-lite"/>
    </source>
</evidence>
<dbReference type="SUPFAM" id="SSF56784">
    <property type="entry name" value="HAD-like"/>
    <property type="match status" value="1"/>
</dbReference>
<dbReference type="GO" id="GO:0016791">
    <property type="term" value="F:phosphatase activity"/>
    <property type="evidence" value="ECO:0007669"/>
    <property type="project" value="InterPro"/>
</dbReference>
<dbReference type="STRING" id="1169540.A0A0G4F548"/>
<accession>A0A0G4F548</accession>
<feature type="compositionally biased region" description="Polar residues" evidence="1">
    <location>
        <begin position="629"/>
        <end position="648"/>
    </location>
</feature>
<feature type="compositionally biased region" description="Low complexity" evidence="1">
    <location>
        <begin position="282"/>
        <end position="292"/>
    </location>
</feature>
<dbReference type="PANTHER" id="PTHR12210">
    <property type="entry name" value="DULLARD PROTEIN PHOSPHATASE"/>
    <property type="match status" value="1"/>
</dbReference>
<dbReference type="FunFam" id="3.40.50.1000:FF:000093">
    <property type="entry name" value="NLI interacting factor-like phosphatase family protein"/>
    <property type="match status" value="1"/>
</dbReference>
<dbReference type="Pfam" id="PF03031">
    <property type="entry name" value="NIF"/>
    <property type="match status" value="1"/>
</dbReference>
<dbReference type="InterPro" id="IPR023214">
    <property type="entry name" value="HAD_sf"/>
</dbReference>
<feature type="compositionally biased region" description="Low complexity" evidence="1">
    <location>
        <begin position="8"/>
        <end position="25"/>
    </location>
</feature>